<evidence type="ECO:0000313" key="7">
    <source>
        <dbReference type="EMBL" id="TIH07479.1"/>
    </source>
</evidence>
<dbReference type="GO" id="GO:0000725">
    <property type="term" value="P:recombinational repair"/>
    <property type="evidence" value="ECO:0007669"/>
    <property type="project" value="TreeGrafter"/>
</dbReference>
<dbReference type="GO" id="GO:0005524">
    <property type="term" value="F:ATP binding"/>
    <property type="evidence" value="ECO:0007669"/>
    <property type="project" value="UniProtKB-UniRule"/>
</dbReference>
<dbReference type="RefSeq" id="WP_136665308.1">
    <property type="nucleotide sequence ID" value="NZ_RFLV01000003.1"/>
</dbReference>
<dbReference type="SUPFAM" id="SSF52540">
    <property type="entry name" value="P-loop containing nucleoside triphosphate hydrolases"/>
    <property type="match status" value="1"/>
</dbReference>
<reference evidence="7 8" key="1">
    <citation type="submission" date="2018-10" db="EMBL/GenBank/DDBJ databases">
        <title>Pseudomonas leptonychotis sp. nov., isolated from Weddell seals in Antarctica.</title>
        <authorList>
            <person name="Novakova D."/>
            <person name="Svec P."/>
            <person name="Kralova S."/>
            <person name="Kristofova L."/>
            <person name="Zeman M."/>
            <person name="Pantucek R."/>
            <person name="Maslanova I."/>
            <person name="Sedlacek I."/>
        </authorList>
    </citation>
    <scope>NUCLEOTIDE SEQUENCE [LARGE SCALE GENOMIC DNA]</scope>
    <source>
        <strain evidence="7 8">CCM 8849</strain>
    </source>
</reference>
<evidence type="ECO:0000256" key="2">
    <source>
        <dbReference type="ARBA" id="ARBA00022801"/>
    </source>
</evidence>
<dbReference type="GO" id="GO:0016787">
    <property type="term" value="F:hydrolase activity"/>
    <property type="evidence" value="ECO:0007669"/>
    <property type="project" value="UniProtKB-UniRule"/>
</dbReference>
<dbReference type="PROSITE" id="PS51198">
    <property type="entry name" value="UVRD_HELICASE_ATP_BIND"/>
    <property type="match status" value="1"/>
</dbReference>
<comment type="caution">
    <text evidence="7">The sequence shown here is derived from an EMBL/GenBank/DDBJ whole genome shotgun (WGS) entry which is preliminary data.</text>
</comment>
<keyword evidence="1 5" id="KW-0547">Nucleotide-binding</keyword>
<dbReference type="EMBL" id="RFLV01000003">
    <property type="protein sequence ID" value="TIH07479.1"/>
    <property type="molecule type" value="Genomic_DNA"/>
</dbReference>
<gene>
    <name evidence="7" type="ORF">D8779_15065</name>
</gene>
<evidence type="ECO:0000313" key="8">
    <source>
        <dbReference type="Proteomes" id="UP000307541"/>
    </source>
</evidence>
<dbReference type="InterPro" id="IPR014016">
    <property type="entry name" value="UvrD-like_ATP-bd"/>
</dbReference>
<keyword evidence="2 5" id="KW-0378">Hydrolase</keyword>
<protein>
    <submittedName>
        <fullName evidence="7">ATP-dependent helicase</fullName>
    </submittedName>
</protein>
<sequence>MSSSRANKPDTPADIQLRNCLIAPVKCSFTMIAGAGSGKTTSLVKGLATIISAHGAALKLNRQRVACITYTEIAAGEIWADVGSNPLVHVSTIHSFLWMITRSFQNDIRVWVGRRIDERIVELETTAAAFGPRVHQRTRDKNRRDVARYEESKAVVQSVSSFTYGTGPNYPRGVLGHDDIIRMATDFLRERPLFRTLLAQQFPFVFVDEGQDTQDVVVEALKAVAFQAGANFSLGFFGDPMQRIFPTGVGRINSEDNWTSIEKEENFRCPTTVLAVANAIRRSGDDLVQTGGRTEEVDGERLPVEGTARIFILPADGRRNEFMTAVREFVAQSNDDPAWREGPEAEVKLLVIVHRMAAIRLGFGELYASMNDRAPSKFSEGFLDASAWPLRPFETFVLPMIEVTEAGHEFEAMALLRKHCPCLAKETLLGKNVSELLGRLRAATHRLVELMTEGNGASNRDVLVLLRDQQLVTLDPRILTYLEEVPPDQVEEENGDDEEDSREISAMEAFLMCPAEQFRGFRRYIQQQSPFSTQQGIKGAEFERVLVVLDDDEGTHVQFSYDKYFGVKELSKRDLENMRDGKETSVDRTRRLFYVCCTRALKDLVVIYFSTTPDAAERQVRASGIFPDDAILTEEALR</sequence>
<dbReference type="PANTHER" id="PTHR11070:SF3">
    <property type="entry name" value="DNA 3'-5' HELICASE"/>
    <property type="match status" value="1"/>
</dbReference>
<accession>A0A4T1ZVG1</accession>
<dbReference type="AlphaFoldDB" id="A0A4T1ZVG1"/>
<dbReference type="GO" id="GO:0005829">
    <property type="term" value="C:cytosol"/>
    <property type="evidence" value="ECO:0007669"/>
    <property type="project" value="TreeGrafter"/>
</dbReference>
<dbReference type="PANTHER" id="PTHR11070">
    <property type="entry name" value="UVRD / RECB / PCRA DNA HELICASE FAMILY MEMBER"/>
    <property type="match status" value="1"/>
</dbReference>
<proteinExistence type="predicted"/>
<dbReference type="Proteomes" id="UP000307541">
    <property type="component" value="Unassembled WGS sequence"/>
</dbReference>
<keyword evidence="4 5" id="KW-0067">ATP-binding</keyword>
<evidence type="ECO:0000256" key="4">
    <source>
        <dbReference type="ARBA" id="ARBA00022840"/>
    </source>
</evidence>
<dbReference type="Gene3D" id="3.40.50.300">
    <property type="entry name" value="P-loop containing nucleotide triphosphate hydrolases"/>
    <property type="match status" value="2"/>
</dbReference>
<evidence type="ECO:0000256" key="3">
    <source>
        <dbReference type="ARBA" id="ARBA00022806"/>
    </source>
</evidence>
<dbReference type="InterPro" id="IPR027417">
    <property type="entry name" value="P-loop_NTPase"/>
</dbReference>
<dbReference type="Pfam" id="PF13245">
    <property type="entry name" value="AAA_19"/>
    <property type="match status" value="1"/>
</dbReference>
<keyword evidence="3 5" id="KW-0347">Helicase</keyword>
<dbReference type="OrthoDB" id="384988at2"/>
<dbReference type="GO" id="GO:0003677">
    <property type="term" value="F:DNA binding"/>
    <property type="evidence" value="ECO:0007669"/>
    <property type="project" value="InterPro"/>
</dbReference>
<dbReference type="GO" id="GO:0043138">
    <property type="term" value="F:3'-5' DNA helicase activity"/>
    <property type="evidence" value="ECO:0007669"/>
    <property type="project" value="TreeGrafter"/>
</dbReference>
<evidence type="ECO:0000256" key="1">
    <source>
        <dbReference type="ARBA" id="ARBA00022741"/>
    </source>
</evidence>
<feature type="domain" description="UvrD-like helicase ATP-binding" evidence="6">
    <location>
        <begin position="12"/>
        <end position="283"/>
    </location>
</feature>
<keyword evidence="8" id="KW-1185">Reference proteome</keyword>
<evidence type="ECO:0000256" key="5">
    <source>
        <dbReference type="PROSITE-ProRule" id="PRU00560"/>
    </source>
</evidence>
<feature type="binding site" evidence="5">
    <location>
        <begin position="33"/>
        <end position="40"/>
    </location>
    <ligand>
        <name>ATP</name>
        <dbReference type="ChEBI" id="CHEBI:30616"/>
    </ligand>
</feature>
<organism evidence="7 8">
    <name type="scientific">Pseudomonas leptonychotis</name>
    <dbReference type="NCBI Taxonomy" id="2448482"/>
    <lineage>
        <taxon>Bacteria</taxon>
        <taxon>Pseudomonadati</taxon>
        <taxon>Pseudomonadota</taxon>
        <taxon>Gammaproteobacteria</taxon>
        <taxon>Pseudomonadales</taxon>
        <taxon>Pseudomonadaceae</taxon>
        <taxon>Pseudomonas</taxon>
    </lineage>
</organism>
<dbReference type="InterPro" id="IPR000212">
    <property type="entry name" value="DNA_helicase_UvrD/REP"/>
</dbReference>
<evidence type="ECO:0000259" key="6">
    <source>
        <dbReference type="PROSITE" id="PS51198"/>
    </source>
</evidence>
<name>A0A4T1ZVG1_9PSED</name>